<reference evidence="2 3" key="1">
    <citation type="submission" date="2016-10" db="EMBL/GenBank/DDBJ databases">
        <authorList>
            <person name="de Groot N.N."/>
        </authorList>
    </citation>
    <scope>NUCLEOTIDE SEQUENCE [LARGE SCALE GENOMIC DNA]</scope>
    <source>
        <strain evidence="2 3">DSM 9990</strain>
    </source>
</reference>
<protein>
    <submittedName>
        <fullName evidence="2">Predicted Fe-Mo cluster-binding protein, NifX family</fullName>
    </submittedName>
</protein>
<dbReference type="PANTHER" id="PTHR42983:SF1">
    <property type="entry name" value="IRON-MOLYBDENUM PROTEIN"/>
    <property type="match status" value="1"/>
</dbReference>
<dbReference type="OrthoDB" id="9807451at2"/>
<evidence type="ECO:0000313" key="2">
    <source>
        <dbReference type="EMBL" id="SFN04205.1"/>
    </source>
</evidence>
<evidence type="ECO:0000313" key="3">
    <source>
        <dbReference type="Proteomes" id="UP000199611"/>
    </source>
</evidence>
<dbReference type="SUPFAM" id="SSF53146">
    <property type="entry name" value="Nitrogenase accessory factor-like"/>
    <property type="match status" value="1"/>
</dbReference>
<gene>
    <name evidence="2" type="ORF">SAMN05660836_02447</name>
</gene>
<dbReference type="RefSeq" id="WP_093396152.1">
    <property type="nucleotide sequence ID" value="NZ_FOUU01000011.1"/>
</dbReference>
<dbReference type="STRING" id="39841.SAMN05660836_02447"/>
<dbReference type="Pfam" id="PF02579">
    <property type="entry name" value="Nitro_FeMo-Co"/>
    <property type="match status" value="1"/>
</dbReference>
<dbReference type="InterPro" id="IPR003731">
    <property type="entry name" value="Di-Nase_FeMo-co_biosynth"/>
</dbReference>
<organism evidence="2 3">
    <name type="scientific">Thermodesulforhabdus norvegica</name>
    <dbReference type="NCBI Taxonomy" id="39841"/>
    <lineage>
        <taxon>Bacteria</taxon>
        <taxon>Pseudomonadati</taxon>
        <taxon>Thermodesulfobacteriota</taxon>
        <taxon>Syntrophobacteria</taxon>
        <taxon>Syntrophobacterales</taxon>
        <taxon>Thermodesulforhabdaceae</taxon>
        <taxon>Thermodesulforhabdus</taxon>
    </lineage>
</organism>
<sequence length="120" mass="12891">MKIAITSSGDTPDSLLETRFGRAPKFIIYDTESDTYYAIDNSQNLNAPQGAGLQSAQKVAREAVEAVITGHCGPKAFQVLKSAGIKVCYSQDRTVKEAIEAFKSGKLVEAGSPDVEGHWV</sequence>
<keyword evidence="3" id="KW-1185">Reference proteome</keyword>
<proteinExistence type="predicted"/>
<dbReference type="EMBL" id="FOUU01000011">
    <property type="protein sequence ID" value="SFN04205.1"/>
    <property type="molecule type" value="Genomic_DNA"/>
</dbReference>
<dbReference type="InterPro" id="IPR036105">
    <property type="entry name" value="DiNase_FeMo-co_biosyn_sf"/>
</dbReference>
<feature type="domain" description="Dinitrogenase iron-molybdenum cofactor biosynthesis" evidence="1">
    <location>
        <begin position="13"/>
        <end position="103"/>
    </location>
</feature>
<dbReference type="AlphaFoldDB" id="A0A1I4VSU9"/>
<accession>A0A1I4VSU9</accession>
<dbReference type="Proteomes" id="UP000199611">
    <property type="component" value="Unassembled WGS sequence"/>
</dbReference>
<dbReference type="PANTHER" id="PTHR42983">
    <property type="entry name" value="DINITROGENASE IRON-MOLYBDENUM COFACTOR PROTEIN-RELATED"/>
    <property type="match status" value="1"/>
</dbReference>
<evidence type="ECO:0000259" key="1">
    <source>
        <dbReference type="Pfam" id="PF02579"/>
    </source>
</evidence>
<dbReference type="InterPro" id="IPR033913">
    <property type="entry name" value="MTH1175_dom"/>
</dbReference>
<dbReference type="Gene3D" id="3.30.420.130">
    <property type="entry name" value="Dinitrogenase iron-molybdenum cofactor biosynthesis domain"/>
    <property type="match status" value="1"/>
</dbReference>
<name>A0A1I4VSU9_9BACT</name>
<dbReference type="CDD" id="cd00851">
    <property type="entry name" value="MTH1175"/>
    <property type="match status" value="1"/>
</dbReference>